<name>A0A7X2S3F1_9BACI</name>
<dbReference type="RefSeq" id="WP_155111351.1">
    <property type="nucleotide sequence ID" value="NZ_WMIB01000003.1"/>
</dbReference>
<dbReference type="InterPro" id="IPR018356">
    <property type="entry name" value="Tscrpt_reg_HTH_DeoR_CS"/>
</dbReference>
<feature type="domain" description="HTH deoR-type" evidence="4">
    <location>
        <begin position="3"/>
        <end position="58"/>
    </location>
</feature>
<organism evidence="5 6">
    <name type="scientific">Metabacillus mangrovi</name>
    <dbReference type="NCBI Taxonomy" id="1491830"/>
    <lineage>
        <taxon>Bacteria</taxon>
        <taxon>Bacillati</taxon>
        <taxon>Bacillota</taxon>
        <taxon>Bacilli</taxon>
        <taxon>Bacillales</taxon>
        <taxon>Bacillaceae</taxon>
        <taxon>Metabacillus</taxon>
    </lineage>
</organism>
<dbReference type="Pfam" id="PF00455">
    <property type="entry name" value="DeoRC"/>
    <property type="match status" value="1"/>
</dbReference>
<evidence type="ECO:0000256" key="2">
    <source>
        <dbReference type="ARBA" id="ARBA00023125"/>
    </source>
</evidence>
<protein>
    <submittedName>
        <fullName evidence="5">DeoR family transcriptional regulator</fullName>
    </submittedName>
</protein>
<dbReference type="PANTHER" id="PTHR30363">
    <property type="entry name" value="HTH-TYPE TRANSCRIPTIONAL REGULATOR SRLR-RELATED"/>
    <property type="match status" value="1"/>
</dbReference>
<dbReference type="SUPFAM" id="SSF46785">
    <property type="entry name" value="Winged helix' DNA-binding domain"/>
    <property type="match status" value="1"/>
</dbReference>
<dbReference type="SMART" id="SM01134">
    <property type="entry name" value="DeoRC"/>
    <property type="match status" value="1"/>
</dbReference>
<accession>A0A7X2S3F1</accession>
<evidence type="ECO:0000313" key="6">
    <source>
        <dbReference type="Proteomes" id="UP000434639"/>
    </source>
</evidence>
<dbReference type="PANTHER" id="PTHR30363:SF56">
    <property type="entry name" value="TRANSCRIPTIONAL REGULATOR, DEOR FAMILY"/>
    <property type="match status" value="1"/>
</dbReference>
<keyword evidence="3" id="KW-0804">Transcription</keyword>
<dbReference type="PRINTS" id="PR00037">
    <property type="entry name" value="HTHLACR"/>
</dbReference>
<evidence type="ECO:0000313" key="5">
    <source>
        <dbReference type="EMBL" id="MTH52805.1"/>
    </source>
</evidence>
<keyword evidence="1" id="KW-0805">Transcription regulation</keyword>
<dbReference type="InterPro" id="IPR037171">
    <property type="entry name" value="NagB/RpiA_transferase-like"/>
</dbReference>
<evidence type="ECO:0000259" key="4">
    <source>
        <dbReference type="PROSITE" id="PS51000"/>
    </source>
</evidence>
<dbReference type="AlphaFoldDB" id="A0A7X2S3F1"/>
<evidence type="ECO:0000256" key="1">
    <source>
        <dbReference type="ARBA" id="ARBA00023015"/>
    </source>
</evidence>
<dbReference type="SMART" id="SM00420">
    <property type="entry name" value="HTH_DEOR"/>
    <property type="match status" value="1"/>
</dbReference>
<dbReference type="Gene3D" id="1.10.10.10">
    <property type="entry name" value="Winged helix-like DNA-binding domain superfamily/Winged helix DNA-binding domain"/>
    <property type="match status" value="1"/>
</dbReference>
<comment type="caution">
    <text evidence="5">The sequence shown here is derived from an EMBL/GenBank/DDBJ whole genome shotgun (WGS) entry which is preliminary data.</text>
</comment>
<dbReference type="InterPro" id="IPR050313">
    <property type="entry name" value="Carb_Metab_HTH_regulators"/>
</dbReference>
<sequence length="251" mass="27487">MLTPERHGKILSLIEENGVATIQELVEMTGSSESTIRRDLSQLHSEKKLKRVHGGAEVLFQKGLEPNIAQKADTNLEEKRAIGAYAAGLVKDGDRIFIDAGTTALQMIRFLKGKEIIVVTNGLTHLDELAASRIPSYIIGGFMKQSTRALIGSRALSELNEYRFDKCFIGVNGIHPESGFTTPDPEEAAVKAAAIRLSNSAYILADRSKFDQSAFARIADLHDAVILTNALEEEQMKDYADKTEVKVVDAS</sequence>
<dbReference type="GO" id="GO:0003700">
    <property type="term" value="F:DNA-binding transcription factor activity"/>
    <property type="evidence" value="ECO:0007669"/>
    <property type="project" value="InterPro"/>
</dbReference>
<dbReference type="Proteomes" id="UP000434639">
    <property type="component" value="Unassembled WGS sequence"/>
</dbReference>
<dbReference type="SUPFAM" id="SSF100950">
    <property type="entry name" value="NagB/RpiA/CoA transferase-like"/>
    <property type="match status" value="1"/>
</dbReference>
<gene>
    <name evidence="5" type="ORF">GKZ89_05230</name>
</gene>
<dbReference type="InterPro" id="IPR036388">
    <property type="entry name" value="WH-like_DNA-bd_sf"/>
</dbReference>
<dbReference type="PROSITE" id="PS00894">
    <property type="entry name" value="HTH_DEOR_1"/>
    <property type="match status" value="1"/>
</dbReference>
<proteinExistence type="predicted"/>
<dbReference type="PROSITE" id="PS51000">
    <property type="entry name" value="HTH_DEOR_2"/>
    <property type="match status" value="1"/>
</dbReference>
<dbReference type="Gene3D" id="3.40.50.1360">
    <property type="match status" value="1"/>
</dbReference>
<dbReference type="InterPro" id="IPR014036">
    <property type="entry name" value="DeoR-like_C"/>
</dbReference>
<dbReference type="InterPro" id="IPR036390">
    <property type="entry name" value="WH_DNA-bd_sf"/>
</dbReference>
<dbReference type="Pfam" id="PF08220">
    <property type="entry name" value="HTH_DeoR"/>
    <property type="match status" value="1"/>
</dbReference>
<dbReference type="OrthoDB" id="9797223at2"/>
<reference evidence="5 6" key="1">
    <citation type="journal article" date="2017" name="Int. J. Syst. Evol. Microbiol.">
        <title>Bacillus mangrovi sp. nov., isolated from a sediment sample from a mangrove forest.</title>
        <authorList>
            <person name="Gupta V."/>
            <person name="Singh P.K."/>
            <person name="Korpole S."/>
            <person name="Tanuku N.R.S."/>
            <person name="Pinnaka A.K."/>
        </authorList>
    </citation>
    <scope>NUCLEOTIDE SEQUENCE [LARGE SCALE GENOMIC DNA]</scope>
    <source>
        <strain evidence="5 6">KCTC 33872</strain>
    </source>
</reference>
<dbReference type="EMBL" id="WMIB01000003">
    <property type="protein sequence ID" value="MTH52805.1"/>
    <property type="molecule type" value="Genomic_DNA"/>
</dbReference>
<dbReference type="GO" id="GO:0003677">
    <property type="term" value="F:DNA binding"/>
    <property type="evidence" value="ECO:0007669"/>
    <property type="project" value="UniProtKB-KW"/>
</dbReference>
<evidence type="ECO:0000256" key="3">
    <source>
        <dbReference type="ARBA" id="ARBA00023163"/>
    </source>
</evidence>
<keyword evidence="2" id="KW-0238">DNA-binding</keyword>
<keyword evidence="6" id="KW-1185">Reference proteome</keyword>
<dbReference type="InterPro" id="IPR001034">
    <property type="entry name" value="DeoR_HTH"/>
</dbReference>